<sequence>MPVDTDGLKQIFLALPEVREGVTHGTLSFYLGKTFFGRMQEDGRTFALKMDFGDRDMLIAVEPEIFFTNDHFRGYAYVLVRLPAIDADRLAPLVEKSWRQTAPKRLLRAFDPAAG</sequence>
<accession>A0ABV2R0K9</accession>
<dbReference type="RefSeq" id="WP_354550833.1">
    <property type="nucleotide sequence ID" value="NZ_JBEPSM010000001.1"/>
</dbReference>
<dbReference type="InterPro" id="IPR058532">
    <property type="entry name" value="YjbR/MT2646/Rv2570-like"/>
</dbReference>
<evidence type="ECO:0000313" key="2">
    <source>
        <dbReference type="Proteomes" id="UP001549321"/>
    </source>
</evidence>
<proteinExistence type="predicted"/>
<comment type="caution">
    <text evidence="1">The sequence shown here is derived from an EMBL/GenBank/DDBJ whole genome shotgun (WGS) entry which is preliminary data.</text>
</comment>
<protein>
    <recommendedName>
        <fullName evidence="3">MmcQ/YjbR family DNA-binding protein</fullName>
    </recommendedName>
</protein>
<dbReference type="Proteomes" id="UP001549321">
    <property type="component" value="Unassembled WGS sequence"/>
</dbReference>
<evidence type="ECO:0000313" key="1">
    <source>
        <dbReference type="EMBL" id="MET4634180.1"/>
    </source>
</evidence>
<dbReference type="Pfam" id="PF04237">
    <property type="entry name" value="YjbR"/>
    <property type="match status" value="1"/>
</dbReference>
<evidence type="ECO:0008006" key="3">
    <source>
        <dbReference type="Google" id="ProtNLM"/>
    </source>
</evidence>
<dbReference type="EMBL" id="JBEPSM010000001">
    <property type="protein sequence ID" value="MET4634180.1"/>
    <property type="molecule type" value="Genomic_DNA"/>
</dbReference>
<dbReference type="SUPFAM" id="SSF142906">
    <property type="entry name" value="YjbR-like"/>
    <property type="match status" value="1"/>
</dbReference>
<dbReference type="InterPro" id="IPR038056">
    <property type="entry name" value="YjbR-like_sf"/>
</dbReference>
<name>A0ABV2R0K9_9HYPH</name>
<keyword evidence="2" id="KW-1185">Reference proteome</keyword>
<organism evidence="1 2">
    <name type="scientific">Kaistia defluvii</name>
    <dbReference type="NCBI Taxonomy" id="410841"/>
    <lineage>
        <taxon>Bacteria</taxon>
        <taxon>Pseudomonadati</taxon>
        <taxon>Pseudomonadota</taxon>
        <taxon>Alphaproteobacteria</taxon>
        <taxon>Hyphomicrobiales</taxon>
        <taxon>Kaistiaceae</taxon>
        <taxon>Kaistia</taxon>
    </lineage>
</organism>
<gene>
    <name evidence="1" type="ORF">ABIE08_002093</name>
</gene>
<reference evidence="1 2" key="1">
    <citation type="submission" date="2024-06" db="EMBL/GenBank/DDBJ databases">
        <title>Sorghum-associated microbial communities from plants grown in Nebraska, USA.</title>
        <authorList>
            <person name="Schachtman D."/>
        </authorList>
    </citation>
    <scope>NUCLEOTIDE SEQUENCE [LARGE SCALE GENOMIC DNA]</scope>
    <source>
        <strain evidence="1 2">3207</strain>
    </source>
</reference>
<dbReference type="Gene3D" id="3.90.1150.30">
    <property type="match status" value="1"/>
</dbReference>